<dbReference type="FunFam" id="1.10.510.10:FF:000044">
    <property type="entry name" value="Putative LRR receptor-like serine/threonine-protein kinase"/>
    <property type="match status" value="1"/>
</dbReference>
<evidence type="ECO:0000256" key="10">
    <source>
        <dbReference type="ARBA" id="ARBA00022741"/>
    </source>
</evidence>
<comment type="subcellular location">
    <subcellularLocation>
        <location evidence="1">Membrane</location>
        <topology evidence="1">Single-pass type I membrane protein</topology>
    </subcellularLocation>
</comment>
<accession>A0A251PID9</accession>
<dbReference type="Gene3D" id="3.80.10.10">
    <property type="entry name" value="Ribonuclease Inhibitor"/>
    <property type="match status" value="3"/>
</dbReference>
<dbReference type="Gene3D" id="2.60.120.430">
    <property type="entry name" value="Galactose-binding lectin"/>
    <property type="match status" value="1"/>
</dbReference>
<evidence type="ECO:0000313" key="24">
    <source>
        <dbReference type="EMBL" id="ONI10810.1"/>
    </source>
</evidence>
<evidence type="ECO:0000313" key="25">
    <source>
        <dbReference type="Proteomes" id="UP000006882"/>
    </source>
</evidence>
<keyword evidence="5" id="KW-0433">Leucine-rich repeat</keyword>
<dbReference type="CDD" id="cd14066">
    <property type="entry name" value="STKc_IRAK"/>
    <property type="match status" value="1"/>
</dbReference>
<evidence type="ECO:0000256" key="18">
    <source>
        <dbReference type="ARBA" id="ARBA00048679"/>
    </source>
</evidence>
<reference evidence="24 25" key="1">
    <citation type="journal article" date="2013" name="Nat. Genet.">
        <title>The high-quality draft genome of peach (Prunus persica) identifies unique patterns of genetic diversity, domestication and genome evolution.</title>
        <authorList>
            <consortium name="International Peach Genome Initiative"/>
            <person name="Verde I."/>
            <person name="Abbott A.G."/>
            <person name="Scalabrin S."/>
            <person name="Jung S."/>
            <person name="Shu S."/>
            <person name="Marroni F."/>
            <person name="Zhebentyayeva T."/>
            <person name="Dettori M.T."/>
            <person name="Grimwood J."/>
            <person name="Cattonaro F."/>
            <person name="Zuccolo A."/>
            <person name="Rossini L."/>
            <person name="Jenkins J."/>
            <person name="Vendramin E."/>
            <person name="Meisel L.A."/>
            <person name="Decroocq V."/>
            <person name="Sosinski B."/>
            <person name="Prochnik S."/>
            <person name="Mitros T."/>
            <person name="Policriti A."/>
            <person name="Cipriani G."/>
            <person name="Dondini L."/>
            <person name="Ficklin S."/>
            <person name="Goodstein D.M."/>
            <person name="Xuan P."/>
            <person name="Del Fabbro C."/>
            <person name="Aramini V."/>
            <person name="Copetti D."/>
            <person name="Gonzalez S."/>
            <person name="Horner D.S."/>
            <person name="Falchi R."/>
            <person name="Lucas S."/>
            <person name="Mica E."/>
            <person name="Maldonado J."/>
            <person name="Lazzari B."/>
            <person name="Bielenberg D."/>
            <person name="Pirona R."/>
            <person name="Miculan M."/>
            <person name="Barakat A."/>
            <person name="Testolin R."/>
            <person name="Stella A."/>
            <person name="Tartarini S."/>
            <person name="Tonutti P."/>
            <person name="Arus P."/>
            <person name="Orellana A."/>
            <person name="Wells C."/>
            <person name="Main D."/>
            <person name="Vizzotto G."/>
            <person name="Silva H."/>
            <person name="Salamini F."/>
            <person name="Schmutz J."/>
            <person name="Morgante M."/>
            <person name="Rokhsar D.S."/>
        </authorList>
    </citation>
    <scope>NUCLEOTIDE SEQUENCE [LARGE SCALE GENOMIC DNA]</scope>
    <source>
        <strain evidence="25">cv. Nemared</strain>
    </source>
</reference>
<dbReference type="InterPro" id="IPR051824">
    <property type="entry name" value="LRR_Rcpt-Like_S/T_Kinase"/>
</dbReference>
<proteinExistence type="predicted"/>
<evidence type="ECO:0000256" key="14">
    <source>
        <dbReference type="ARBA" id="ARBA00023136"/>
    </source>
</evidence>
<evidence type="ECO:0000256" key="6">
    <source>
        <dbReference type="ARBA" id="ARBA00022679"/>
    </source>
</evidence>
<keyword evidence="7 21" id="KW-0812">Transmembrane</keyword>
<feature type="domain" description="Protein kinase" evidence="23">
    <location>
        <begin position="672"/>
        <end position="953"/>
    </location>
</feature>
<evidence type="ECO:0000256" key="2">
    <source>
        <dbReference type="ARBA" id="ARBA00012513"/>
    </source>
</evidence>
<dbReference type="Pfam" id="PF23598">
    <property type="entry name" value="LRR_14"/>
    <property type="match status" value="1"/>
</dbReference>
<evidence type="ECO:0000256" key="13">
    <source>
        <dbReference type="ARBA" id="ARBA00022989"/>
    </source>
</evidence>
<dbReference type="Gene3D" id="1.10.510.10">
    <property type="entry name" value="Transferase(Phosphotransferase) domain 1"/>
    <property type="match status" value="1"/>
</dbReference>
<evidence type="ECO:0000256" key="7">
    <source>
        <dbReference type="ARBA" id="ARBA00022692"/>
    </source>
</evidence>
<dbReference type="InterPro" id="IPR021720">
    <property type="entry name" value="Malectin_dom"/>
</dbReference>
<dbReference type="SUPFAM" id="SSF56112">
    <property type="entry name" value="Protein kinase-like (PK-like)"/>
    <property type="match status" value="1"/>
</dbReference>
<dbReference type="AlphaFoldDB" id="A0A251PID9"/>
<dbReference type="SMART" id="SM00220">
    <property type="entry name" value="S_TKc"/>
    <property type="match status" value="1"/>
</dbReference>
<dbReference type="FunFam" id="3.30.200.20:FF:000217">
    <property type="entry name" value="probable LRR receptor-like serine/threonine-protein kinase At1g53430"/>
    <property type="match status" value="1"/>
</dbReference>
<dbReference type="EC" id="2.7.11.1" evidence="2"/>
<dbReference type="InterPro" id="IPR032675">
    <property type="entry name" value="LRR_dom_sf"/>
</dbReference>
<organism evidence="24 25">
    <name type="scientific">Prunus persica</name>
    <name type="common">Peach</name>
    <name type="synonym">Amygdalus persica</name>
    <dbReference type="NCBI Taxonomy" id="3760"/>
    <lineage>
        <taxon>Eukaryota</taxon>
        <taxon>Viridiplantae</taxon>
        <taxon>Streptophyta</taxon>
        <taxon>Embryophyta</taxon>
        <taxon>Tracheophyta</taxon>
        <taxon>Spermatophyta</taxon>
        <taxon>Magnoliopsida</taxon>
        <taxon>eudicotyledons</taxon>
        <taxon>Gunneridae</taxon>
        <taxon>Pentapetalae</taxon>
        <taxon>rosids</taxon>
        <taxon>fabids</taxon>
        <taxon>Rosales</taxon>
        <taxon>Rosaceae</taxon>
        <taxon>Amygdaloideae</taxon>
        <taxon>Amygdaleae</taxon>
        <taxon>Prunus</taxon>
    </lineage>
</organism>
<dbReference type="FunFam" id="3.80.10.10:FF:000452">
    <property type="entry name" value="Probable LRR receptor-like serine/threonine-protein kinase RFK1"/>
    <property type="match status" value="1"/>
</dbReference>
<evidence type="ECO:0000256" key="19">
    <source>
        <dbReference type="PROSITE-ProRule" id="PRU10141"/>
    </source>
</evidence>
<feature type="chain" id="PRO_5012897016" description="non-specific serine/threonine protein kinase" evidence="22">
    <location>
        <begin position="35"/>
        <end position="1017"/>
    </location>
</feature>
<dbReference type="Gene3D" id="3.30.200.20">
    <property type="entry name" value="Phosphorylase Kinase, domain 1"/>
    <property type="match status" value="1"/>
</dbReference>
<gene>
    <name evidence="24" type="ORF">PRUPE_4G069300</name>
</gene>
<keyword evidence="6" id="KW-0808">Transferase</keyword>
<dbReference type="Pfam" id="PF11721">
    <property type="entry name" value="Malectin"/>
    <property type="match status" value="1"/>
</dbReference>
<keyword evidence="11" id="KW-0418">Kinase</keyword>
<dbReference type="GO" id="GO:0004672">
    <property type="term" value="F:protein kinase activity"/>
    <property type="evidence" value="ECO:0000318"/>
    <property type="project" value="GO_Central"/>
</dbReference>
<dbReference type="PROSITE" id="PS00107">
    <property type="entry name" value="PROTEIN_KINASE_ATP"/>
    <property type="match status" value="1"/>
</dbReference>
<name>A0A251PID9_PRUPE</name>
<dbReference type="GO" id="GO:0005524">
    <property type="term" value="F:ATP binding"/>
    <property type="evidence" value="ECO:0007669"/>
    <property type="project" value="UniProtKB-UniRule"/>
</dbReference>
<dbReference type="EMBL" id="CM007654">
    <property type="protein sequence ID" value="ONI10810.1"/>
    <property type="molecule type" value="Genomic_DNA"/>
</dbReference>
<dbReference type="InterPro" id="IPR000719">
    <property type="entry name" value="Prot_kinase_dom"/>
</dbReference>
<keyword evidence="9" id="KW-0677">Repeat</keyword>
<comment type="catalytic activity">
    <reaction evidence="18">
        <text>L-seryl-[protein] + ATP = O-phospho-L-seryl-[protein] + ADP + H(+)</text>
        <dbReference type="Rhea" id="RHEA:17989"/>
        <dbReference type="Rhea" id="RHEA-COMP:9863"/>
        <dbReference type="Rhea" id="RHEA-COMP:11604"/>
        <dbReference type="ChEBI" id="CHEBI:15378"/>
        <dbReference type="ChEBI" id="CHEBI:29999"/>
        <dbReference type="ChEBI" id="CHEBI:30616"/>
        <dbReference type="ChEBI" id="CHEBI:83421"/>
        <dbReference type="ChEBI" id="CHEBI:456216"/>
        <dbReference type="EC" id="2.7.11.1"/>
    </reaction>
</comment>
<dbReference type="Gramene" id="ONI10810">
    <property type="protein sequence ID" value="ONI10810"/>
    <property type="gene ID" value="PRUPE_4G069300"/>
</dbReference>
<keyword evidence="25" id="KW-1185">Reference proteome</keyword>
<evidence type="ECO:0000256" key="15">
    <source>
        <dbReference type="ARBA" id="ARBA00023170"/>
    </source>
</evidence>
<dbReference type="FunFam" id="2.60.120.430:FF:000004">
    <property type="entry name" value="Putative leucine-rich repeat receptor-like serine/threonine-protein kinase"/>
    <property type="match status" value="1"/>
</dbReference>
<dbReference type="GO" id="GO:0004674">
    <property type="term" value="F:protein serine/threonine kinase activity"/>
    <property type="evidence" value="ECO:0007669"/>
    <property type="project" value="UniProtKB-KW"/>
</dbReference>
<keyword evidence="15" id="KW-0675">Receptor</keyword>
<evidence type="ECO:0000259" key="23">
    <source>
        <dbReference type="PROSITE" id="PS50011"/>
    </source>
</evidence>
<evidence type="ECO:0000256" key="16">
    <source>
        <dbReference type="ARBA" id="ARBA00023180"/>
    </source>
</evidence>
<feature type="signal peptide" evidence="22">
    <location>
        <begin position="1"/>
        <end position="34"/>
    </location>
</feature>
<dbReference type="Pfam" id="PF00069">
    <property type="entry name" value="Pkinase"/>
    <property type="match status" value="1"/>
</dbReference>
<evidence type="ECO:0000256" key="11">
    <source>
        <dbReference type="ARBA" id="ARBA00022777"/>
    </source>
</evidence>
<dbReference type="Proteomes" id="UP000006882">
    <property type="component" value="Chromosome G4"/>
</dbReference>
<keyword evidence="13 21" id="KW-1133">Transmembrane helix</keyword>
<keyword evidence="16" id="KW-0325">Glycoprotein</keyword>
<dbReference type="SMR" id="A0A251PID9"/>
<dbReference type="eggNOG" id="ENOG502QUIV">
    <property type="taxonomic scope" value="Eukaryota"/>
</dbReference>
<evidence type="ECO:0000256" key="8">
    <source>
        <dbReference type="ARBA" id="ARBA00022729"/>
    </source>
</evidence>
<dbReference type="PANTHER" id="PTHR48006">
    <property type="entry name" value="LEUCINE-RICH REPEAT-CONTAINING PROTEIN DDB_G0281931-RELATED"/>
    <property type="match status" value="1"/>
</dbReference>
<dbReference type="GO" id="GO:0045088">
    <property type="term" value="P:regulation of innate immune response"/>
    <property type="evidence" value="ECO:0000318"/>
    <property type="project" value="GO_Central"/>
</dbReference>
<evidence type="ECO:0000256" key="3">
    <source>
        <dbReference type="ARBA" id="ARBA00022527"/>
    </source>
</evidence>
<keyword evidence="4" id="KW-0597">Phosphoprotein</keyword>
<dbReference type="SUPFAM" id="SSF52058">
    <property type="entry name" value="L domain-like"/>
    <property type="match status" value="1"/>
</dbReference>
<dbReference type="InterPro" id="IPR008271">
    <property type="entry name" value="Ser/Thr_kinase_AS"/>
</dbReference>
<dbReference type="GO" id="GO:0016020">
    <property type="term" value="C:membrane"/>
    <property type="evidence" value="ECO:0007669"/>
    <property type="project" value="UniProtKB-SubCell"/>
</dbReference>
<sequence>MARGVSCIAPKTIMNLIMLISVLCLCTKLVEVEARASRLPPAEEEALEEIAKQLGKTDWNFNINPCNNNTNWDTPKSTANPLYNNTLECNCSYRGGFCHVVGIFLKGQDLAGVLPPSVAKLPYITQVDFTRNYLSGPIPSEWASTKLEHLSVNVNNLSGQIPSFLGNIKTLIYLNLQTNLFSGTVPHELGNLVNLELFILSSNYLTGELPVAFTNLTKLREFRISSNNFTGRIPDYLGNFKQLEKLEIQASGLHGPIPSSISVLSNLKELRVSDLNGGGSKFPNLSNITGMTDLMLRSCNLYGPIPAYISTMENLKKLDLSFNKLEGNINTPDYEHLQHVQYLYLTSNWLNGSVPEWIKIRDNRYLTDISYNNFSESSEPPTCPETLNVFKSFSAQRNLSFGVCLKNFQCPEDKSSLHINCGGKQTTIEGVTFEDDQDQGGAAKFFPQRPIWGTSSTGHFWDSASNATAYIANNVSILRMNNAELYTNARINPLSLTYYARCFRNGNYTVKLHFSEITIRGNRSFRSVGRRIFDIYIQEKLVWKDFEIKKEAHGVDKELIKECKAVEVKNKTLEIRFHWSGKGTTASPKTGTYGALISAISVEPEFKKSKVPTIVGASVGALVLFLIFLIFGILWWKGCLDCKISREKALRGLDLQTGFFTFKQIKAATNNFDPINKIGEGGFGSVYKGILLDGTIIAVKQLSSKSKQGNREFVNEIGMISGLQHPNLVRLYGCCVESNQLLLVYEYMENNSLARALFVPEESPLKLDWPTRQNICIGIARGLAFLHEESALKIVHRDIKTTNILLDRDLNSKISDFGLAKLDEEENTHISTRVAGTIGYMAPEYALWGYLTYKADVYSFGVVALEIVAGKNNMKYRPNENFVCLVDWALVLQQKGELLELVDPRLGSDVSEEEAIRMIKVALLCINAAPALRPTMSAVVSMLEGRTAVHELVTDPSTYGDELRLTALTNQFDHSSSQNPSQTQSLVPSSSDAPWIGSSATTTSSDLYKINPSTSSY</sequence>
<dbReference type="InterPro" id="IPR055414">
    <property type="entry name" value="LRR_R13L4/SHOC2-like"/>
</dbReference>
<evidence type="ECO:0000256" key="12">
    <source>
        <dbReference type="ARBA" id="ARBA00022840"/>
    </source>
</evidence>
<dbReference type="PROSITE" id="PS50011">
    <property type="entry name" value="PROTEIN_KINASE_DOM"/>
    <property type="match status" value="1"/>
</dbReference>
<keyword evidence="12 19" id="KW-0067">ATP-binding</keyword>
<feature type="transmembrane region" description="Helical" evidence="21">
    <location>
        <begin position="614"/>
        <end position="636"/>
    </location>
</feature>
<evidence type="ECO:0000256" key="5">
    <source>
        <dbReference type="ARBA" id="ARBA00022614"/>
    </source>
</evidence>
<dbReference type="PANTHER" id="PTHR48006:SF66">
    <property type="entry name" value="PROTEIN KINASE DOMAIN-CONTAINING PROTEIN"/>
    <property type="match status" value="1"/>
</dbReference>
<evidence type="ECO:0000256" key="22">
    <source>
        <dbReference type="SAM" id="SignalP"/>
    </source>
</evidence>
<dbReference type="PROSITE" id="PS00108">
    <property type="entry name" value="PROTEIN_KINASE_ST"/>
    <property type="match status" value="1"/>
</dbReference>
<keyword evidence="8 22" id="KW-0732">Signal</keyword>
<feature type="region of interest" description="Disordered" evidence="20">
    <location>
        <begin position="973"/>
        <end position="1017"/>
    </location>
</feature>
<evidence type="ECO:0000256" key="1">
    <source>
        <dbReference type="ARBA" id="ARBA00004479"/>
    </source>
</evidence>
<dbReference type="OrthoDB" id="1938112at2759"/>
<dbReference type="InterPro" id="IPR011009">
    <property type="entry name" value="Kinase-like_dom_sf"/>
</dbReference>
<keyword evidence="10 19" id="KW-0547">Nucleotide-binding</keyword>
<protein>
    <recommendedName>
        <fullName evidence="2">non-specific serine/threonine protein kinase</fullName>
        <ecNumber evidence="2">2.7.11.1</ecNumber>
    </recommendedName>
</protein>
<dbReference type="InterPro" id="IPR017441">
    <property type="entry name" value="Protein_kinase_ATP_BS"/>
</dbReference>
<evidence type="ECO:0000256" key="21">
    <source>
        <dbReference type="SAM" id="Phobius"/>
    </source>
</evidence>
<keyword evidence="3" id="KW-0723">Serine/threonine-protein kinase</keyword>
<keyword evidence="14 21" id="KW-0472">Membrane</keyword>
<evidence type="ECO:0000256" key="17">
    <source>
        <dbReference type="ARBA" id="ARBA00047899"/>
    </source>
</evidence>
<evidence type="ECO:0000256" key="4">
    <source>
        <dbReference type="ARBA" id="ARBA00022553"/>
    </source>
</evidence>
<evidence type="ECO:0000256" key="9">
    <source>
        <dbReference type="ARBA" id="ARBA00022737"/>
    </source>
</evidence>
<feature type="binding site" evidence="19">
    <location>
        <position position="700"/>
    </location>
    <ligand>
        <name>ATP</name>
        <dbReference type="ChEBI" id="CHEBI:30616"/>
    </ligand>
</feature>
<comment type="catalytic activity">
    <reaction evidence="17">
        <text>L-threonyl-[protein] + ATP = O-phospho-L-threonyl-[protein] + ADP + H(+)</text>
        <dbReference type="Rhea" id="RHEA:46608"/>
        <dbReference type="Rhea" id="RHEA-COMP:11060"/>
        <dbReference type="Rhea" id="RHEA-COMP:11605"/>
        <dbReference type="ChEBI" id="CHEBI:15378"/>
        <dbReference type="ChEBI" id="CHEBI:30013"/>
        <dbReference type="ChEBI" id="CHEBI:30616"/>
        <dbReference type="ChEBI" id="CHEBI:61977"/>
        <dbReference type="ChEBI" id="CHEBI:456216"/>
        <dbReference type="EC" id="2.7.11.1"/>
    </reaction>
</comment>
<evidence type="ECO:0000256" key="20">
    <source>
        <dbReference type="SAM" id="MobiDB-lite"/>
    </source>
</evidence>